<reference evidence="5 6" key="1">
    <citation type="submission" date="2019-06" db="EMBL/GenBank/DDBJ databases">
        <title>Whole genome shotgun sequence of Vibrio comitans NBRC 102076.</title>
        <authorList>
            <person name="Hosoyama A."/>
            <person name="Uohara A."/>
            <person name="Ohji S."/>
            <person name="Ichikawa N."/>
        </authorList>
    </citation>
    <scope>NUCLEOTIDE SEQUENCE [LARGE SCALE GENOMIC DNA]</scope>
    <source>
        <strain evidence="5 6">NBRC 102076</strain>
    </source>
</reference>
<dbReference type="InterPro" id="IPR046335">
    <property type="entry name" value="LacI/GalR-like_sensor"/>
</dbReference>
<dbReference type="OrthoDB" id="8766450at2"/>
<dbReference type="SUPFAM" id="SSF46689">
    <property type="entry name" value="Homeodomain-like"/>
    <property type="match status" value="1"/>
</dbReference>
<dbReference type="PROSITE" id="PS01124">
    <property type="entry name" value="HTH_ARAC_FAMILY_2"/>
    <property type="match status" value="1"/>
</dbReference>
<evidence type="ECO:0000256" key="3">
    <source>
        <dbReference type="ARBA" id="ARBA00023163"/>
    </source>
</evidence>
<proteinExistence type="predicted"/>
<dbReference type="GO" id="GO:0003700">
    <property type="term" value="F:DNA-binding transcription factor activity"/>
    <property type="evidence" value="ECO:0007669"/>
    <property type="project" value="InterPro"/>
</dbReference>
<dbReference type="Pfam" id="PF13377">
    <property type="entry name" value="Peripla_BP_3"/>
    <property type="match status" value="1"/>
</dbReference>
<evidence type="ECO:0000259" key="4">
    <source>
        <dbReference type="PROSITE" id="PS01124"/>
    </source>
</evidence>
<evidence type="ECO:0000256" key="2">
    <source>
        <dbReference type="ARBA" id="ARBA00023125"/>
    </source>
</evidence>
<dbReference type="InterPro" id="IPR018060">
    <property type="entry name" value="HTH_AraC"/>
</dbReference>
<dbReference type="RefSeq" id="WP_141271968.1">
    <property type="nucleotide sequence ID" value="NZ_BJLH01000012.1"/>
</dbReference>
<evidence type="ECO:0000256" key="1">
    <source>
        <dbReference type="ARBA" id="ARBA00023015"/>
    </source>
</evidence>
<keyword evidence="1" id="KW-0805">Transcription regulation</keyword>
<evidence type="ECO:0000313" key="6">
    <source>
        <dbReference type="Proteomes" id="UP000318242"/>
    </source>
</evidence>
<accession>A0A4Y3IQF8</accession>
<dbReference type="Pfam" id="PF12833">
    <property type="entry name" value="HTH_18"/>
    <property type="match status" value="1"/>
</dbReference>
<sequence>MKKLLLLLDSMIYFDRQVLKGIQAKVEELSLKVELHLESYTDNEYLRSQKWDYVIADLNKPNVIDALQELSPHTLVFRNHDGGEIPAGYSSVTVDNFGLADTALQSFKNSGYQAVGYYTSQQDKNAQWCLERHAGFIQSAHTGGFAIIDDIEQAIANKQFPLGVYCSSDRSARKLVNFCYRQSVSVPEQVSIIGTDYDDTERMLSSIPLSSVALNPVELGKLCIETLFKAVRYKRAYQEVFSSYELIHGRTTLSALKLDTILVKAESFIRNNFHRNIKIKQVTDYCRVSRKTLDSRFIESYGETAHQFITRQRLDKAKQLLVSTEDSIDAIAKQCGYPNQSYLSQVFLKQLSITPNRYRQQSEQAKL</sequence>
<feature type="domain" description="HTH araC/xylS-type" evidence="4">
    <location>
        <begin position="263"/>
        <end position="361"/>
    </location>
</feature>
<dbReference type="GO" id="GO:0043565">
    <property type="term" value="F:sequence-specific DNA binding"/>
    <property type="evidence" value="ECO:0007669"/>
    <property type="project" value="InterPro"/>
</dbReference>
<keyword evidence="6" id="KW-1185">Reference proteome</keyword>
<evidence type="ECO:0000313" key="5">
    <source>
        <dbReference type="EMBL" id="GEA61616.1"/>
    </source>
</evidence>
<protein>
    <recommendedName>
        <fullName evidence="4">HTH araC/xylS-type domain-containing protein</fullName>
    </recommendedName>
</protein>
<gene>
    <name evidence="5" type="ORF">VCO01S_28090</name>
</gene>
<dbReference type="Gene3D" id="1.10.10.60">
    <property type="entry name" value="Homeodomain-like"/>
    <property type="match status" value="1"/>
</dbReference>
<dbReference type="SMART" id="SM00342">
    <property type="entry name" value="HTH_ARAC"/>
    <property type="match status" value="1"/>
</dbReference>
<dbReference type="PANTHER" id="PTHR43280">
    <property type="entry name" value="ARAC-FAMILY TRANSCRIPTIONAL REGULATOR"/>
    <property type="match status" value="1"/>
</dbReference>
<dbReference type="AlphaFoldDB" id="A0A4Y3IQF8"/>
<dbReference type="Proteomes" id="UP000318242">
    <property type="component" value="Unassembled WGS sequence"/>
</dbReference>
<name>A0A4Y3IQF8_9VIBR</name>
<keyword evidence="3" id="KW-0804">Transcription</keyword>
<keyword evidence="2" id="KW-0238">DNA-binding</keyword>
<dbReference type="SUPFAM" id="SSF53822">
    <property type="entry name" value="Periplasmic binding protein-like I"/>
    <property type="match status" value="1"/>
</dbReference>
<dbReference type="Gene3D" id="3.40.50.2300">
    <property type="match status" value="2"/>
</dbReference>
<dbReference type="PANTHER" id="PTHR43280:SF28">
    <property type="entry name" value="HTH-TYPE TRANSCRIPTIONAL ACTIVATOR RHAS"/>
    <property type="match status" value="1"/>
</dbReference>
<comment type="caution">
    <text evidence="5">The sequence shown here is derived from an EMBL/GenBank/DDBJ whole genome shotgun (WGS) entry which is preliminary data.</text>
</comment>
<dbReference type="InterPro" id="IPR009057">
    <property type="entry name" value="Homeodomain-like_sf"/>
</dbReference>
<dbReference type="InterPro" id="IPR028082">
    <property type="entry name" value="Peripla_BP_I"/>
</dbReference>
<organism evidence="5 6">
    <name type="scientific">Vibrio comitans NBRC 102076</name>
    <dbReference type="NCBI Taxonomy" id="1219078"/>
    <lineage>
        <taxon>Bacteria</taxon>
        <taxon>Pseudomonadati</taxon>
        <taxon>Pseudomonadota</taxon>
        <taxon>Gammaproteobacteria</taxon>
        <taxon>Vibrionales</taxon>
        <taxon>Vibrionaceae</taxon>
        <taxon>Vibrio</taxon>
    </lineage>
</organism>
<dbReference type="EMBL" id="BJLH01000012">
    <property type="protein sequence ID" value="GEA61616.1"/>
    <property type="molecule type" value="Genomic_DNA"/>
</dbReference>